<keyword evidence="1" id="KW-0812">Transmembrane</keyword>
<organism evidence="2 3">
    <name type="scientific">Massarina eburnea CBS 473.64</name>
    <dbReference type="NCBI Taxonomy" id="1395130"/>
    <lineage>
        <taxon>Eukaryota</taxon>
        <taxon>Fungi</taxon>
        <taxon>Dikarya</taxon>
        <taxon>Ascomycota</taxon>
        <taxon>Pezizomycotina</taxon>
        <taxon>Dothideomycetes</taxon>
        <taxon>Pleosporomycetidae</taxon>
        <taxon>Pleosporales</taxon>
        <taxon>Massarineae</taxon>
        <taxon>Massarinaceae</taxon>
        <taxon>Massarina</taxon>
    </lineage>
</organism>
<dbReference type="Proteomes" id="UP000799753">
    <property type="component" value="Unassembled WGS sequence"/>
</dbReference>
<evidence type="ECO:0000256" key="1">
    <source>
        <dbReference type="SAM" id="Phobius"/>
    </source>
</evidence>
<reference evidence="2" key="1">
    <citation type="journal article" date="2020" name="Stud. Mycol.">
        <title>101 Dothideomycetes genomes: a test case for predicting lifestyles and emergence of pathogens.</title>
        <authorList>
            <person name="Haridas S."/>
            <person name="Albert R."/>
            <person name="Binder M."/>
            <person name="Bloem J."/>
            <person name="Labutti K."/>
            <person name="Salamov A."/>
            <person name="Andreopoulos B."/>
            <person name="Baker S."/>
            <person name="Barry K."/>
            <person name="Bills G."/>
            <person name="Bluhm B."/>
            <person name="Cannon C."/>
            <person name="Castanera R."/>
            <person name="Culley D."/>
            <person name="Daum C."/>
            <person name="Ezra D."/>
            <person name="Gonzalez J."/>
            <person name="Henrissat B."/>
            <person name="Kuo A."/>
            <person name="Liang C."/>
            <person name="Lipzen A."/>
            <person name="Lutzoni F."/>
            <person name="Magnuson J."/>
            <person name="Mondo S."/>
            <person name="Nolan M."/>
            <person name="Ohm R."/>
            <person name="Pangilinan J."/>
            <person name="Park H.-J."/>
            <person name="Ramirez L."/>
            <person name="Alfaro M."/>
            <person name="Sun H."/>
            <person name="Tritt A."/>
            <person name="Yoshinaga Y."/>
            <person name="Zwiers L.-H."/>
            <person name="Turgeon B."/>
            <person name="Goodwin S."/>
            <person name="Spatafora J."/>
            <person name="Crous P."/>
            <person name="Grigoriev I."/>
        </authorList>
    </citation>
    <scope>NUCLEOTIDE SEQUENCE</scope>
    <source>
        <strain evidence="2">CBS 473.64</strain>
    </source>
</reference>
<dbReference type="EMBL" id="MU006780">
    <property type="protein sequence ID" value="KAF2643558.1"/>
    <property type="molecule type" value="Genomic_DNA"/>
</dbReference>
<keyword evidence="1" id="KW-1133">Transmembrane helix</keyword>
<feature type="non-terminal residue" evidence="2">
    <location>
        <position position="87"/>
    </location>
</feature>
<gene>
    <name evidence="2" type="ORF">P280DRAFT_467570</name>
</gene>
<accession>A0A6A6SAW0</accession>
<evidence type="ECO:0000313" key="2">
    <source>
        <dbReference type="EMBL" id="KAF2643558.1"/>
    </source>
</evidence>
<keyword evidence="3" id="KW-1185">Reference proteome</keyword>
<feature type="transmembrane region" description="Helical" evidence="1">
    <location>
        <begin position="43"/>
        <end position="63"/>
    </location>
</feature>
<evidence type="ECO:0000313" key="3">
    <source>
        <dbReference type="Proteomes" id="UP000799753"/>
    </source>
</evidence>
<sequence length="87" mass="9882">MDGWRGVATGATFFLLVHGMRLSGFFCRWLSRAFGLLTYLLTYYVLLYGSLPLFSLLVCVDVWRRFRSFSESVGRLVSSRLSAVCAN</sequence>
<keyword evidence="1" id="KW-0472">Membrane</keyword>
<dbReference type="AlphaFoldDB" id="A0A6A6SAW0"/>
<name>A0A6A6SAW0_9PLEO</name>
<proteinExistence type="predicted"/>
<protein>
    <submittedName>
        <fullName evidence="2">Uncharacterized protein</fullName>
    </submittedName>
</protein>